<dbReference type="Proteomes" id="UP000007802">
    <property type="component" value="Unassembled WGS sequence"/>
</dbReference>
<gene>
    <name evidence="1" type="ORF">BDDG_05769</name>
</gene>
<dbReference type="EMBL" id="GG749439">
    <property type="protein sequence ID" value="EGE82825.2"/>
    <property type="molecule type" value="Genomic_DNA"/>
</dbReference>
<accession>F2THW2</accession>
<reference evidence="1" key="1">
    <citation type="submission" date="2010-03" db="EMBL/GenBank/DDBJ databases">
        <title>Annotation of Blastomyces dermatitidis strain ATCC 18188.</title>
        <authorList>
            <consortium name="The Broad Institute Genome Sequencing Platform"/>
            <consortium name="Broad Institute Genome Sequencing Center for Infectious Disease."/>
            <person name="Cuomo C."/>
            <person name="Klein B."/>
            <person name="Sullivan T."/>
            <person name="Heitman J."/>
            <person name="Young S."/>
            <person name="Zeng Q."/>
            <person name="Gargeya S."/>
            <person name="Alvarado L."/>
            <person name="Berlin A.M."/>
            <person name="Chapman S.B."/>
            <person name="Chen Z."/>
            <person name="Freedman E."/>
            <person name="Gellesch M."/>
            <person name="Goldberg J."/>
            <person name="Griggs A."/>
            <person name="Gujja S."/>
            <person name="Heilman E."/>
            <person name="Heiman D."/>
            <person name="Howarth C."/>
            <person name="Mehta T."/>
            <person name="Neiman D."/>
            <person name="Pearson M."/>
            <person name="Roberts A."/>
            <person name="Saif S."/>
            <person name="Shea T."/>
            <person name="Shenoy N."/>
            <person name="Sisk P."/>
            <person name="Stolte C."/>
            <person name="Sykes S."/>
            <person name="White J."/>
            <person name="Yandava C."/>
            <person name="Haas B."/>
            <person name="Nusbaum C."/>
            <person name="Birren B."/>
        </authorList>
    </citation>
    <scope>NUCLEOTIDE SEQUENCE [LARGE SCALE GENOMIC DNA]</scope>
    <source>
        <strain evidence="1">ATCC 18188</strain>
    </source>
</reference>
<protein>
    <submittedName>
        <fullName evidence="1">Uncharacterized protein</fullName>
    </submittedName>
</protein>
<dbReference type="AlphaFoldDB" id="F2THW2"/>
<proteinExistence type="predicted"/>
<name>F2THW2_AJEDA</name>
<organism evidence="1">
    <name type="scientific">Ajellomyces dermatitidis (strain ATCC 18188 / CBS 674.68)</name>
    <name type="common">Blastomyces dermatitidis</name>
    <dbReference type="NCBI Taxonomy" id="653446"/>
    <lineage>
        <taxon>Eukaryota</taxon>
        <taxon>Fungi</taxon>
        <taxon>Dikarya</taxon>
        <taxon>Ascomycota</taxon>
        <taxon>Pezizomycotina</taxon>
        <taxon>Eurotiomycetes</taxon>
        <taxon>Eurotiomycetidae</taxon>
        <taxon>Onygenales</taxon>
        <taxon>Ajellomycetaceae</taxon>
        <taxon>Blastomyces</taxon>
    </lineage>
</organism>
<sequence length="81" mass="9111">MDRKHWVGANSFAPPAYIYISYISHCPYFQTRAGLEHSISLQYFGIFPERRKHEMAPDNAWALGTGPLPSGSDGKELQLVS</sequence>
<dbReference type="HOGENOM" id="CLU_1503072_0_0_1"/>
<evidence type="ECO:0000313" key="1">
    <source>
        <dbReference type="EMBL" id="EGE82825.2"/>
    </source>
</evidence>